<sequence>MRRQGRRYPEIAAELGVSKSSVSLWVRDLPKPPPDLDRLSRMREARWAPHRERTAALRRATRAAASGEIGELTDRELLLVGVGLYWAEGAKSKPYRLREEVVFVNSDAGMVRVYLAWLRMLGIGPERLQYRVMIHETADVGAAERYWADLVGVTVADLERTTLKTHRPRTRRLNVGEGYHGCLAVRVRKAADLYRRIEGWWYGIVEGVSSATRGGCPN</sequence>
<comment type="caution">
    <text evidence="1">The sequence shown here is derived from an EMBL/GenBank/DDBJ whole genome shotgun (WGS) entry which is preliminary data.</text>
</comment>
<evidence type="ECO:0000313" key="2">
    <source>
        <dbReference type="Proteomes" id="UP000632289"/>
    </source>
</evidence>
<organism evidence="1 2">
    <name type="scientific">Streptomyces chumphonensis</name>
    <dbReference type="NCBI Taxonomy" id="1214925"/>
    <lineage>
        <taxon>Bacteria</taxon>
        <taxon>Bacillati</taxon>
        <taxon>Actinomycetota</taxon>
        <taxon>Actinomycetes</taxon>
        <taxon>Kitasatosporales</taxon>
        <taxon>Streptomycetaceae</taxon>
        <taxon>Streptomyces</taxon>
    </lineage>
</organism>
<name>A0A927F307_9ACTN</name>
<gene>
    <name evidence="1" type="ORF">IF129_17710</name>
</gene>
<reference evidence="1" key="1">
    <citation type="submission" date="2020-09" db="EMBL/GenBank/DDBJ databases">
        <title>Secondary metabolite and genome analysis of marine Streptomyces chumphonensis KK1-2T.</title>
        <authorList>
            <person name="Phongsopitanun W."/>
            <person name="Kanchanasin P."/>
            <person name="Pittayakhajonwut P."/>
            <person name="Suwanborirux K."/>
            <person name="Tanasupawat S."/>
        </authorList>
    </citation>
    <scope>NUCLEOTIDE SEQUENCE</scope>
    <source>
        <strain evidence="1">KK1-2</strain>
    </source>
</reference>
<protein>
    <submittedName>
        <fullName evidence="1">Uncharacterized protein</fullName>
    </submittedName>
</protein>
<accession>A0A927F307</accession>
<evidence type="ECO:0000313" key="1">
    <source>
        <dbReference type="EMBL" id="MBD3933381.1"/>
    </source>
</evidence>
<keyword evidence="2" id="KW-1185">Reference proteome</keyword>
<dbReference type="EMBL" id="JACXYU010000009">
    <property type="protein sequence ID" value="MBD3933381.1"/>
    <property type="molecule type" value="Genomic_DNA"/>
</dbReference>
<dbReference type="AlphaFoldDB" id="A0A927F307"/>
<dbReference type="Proteomes" id="UP000632289">
    <property type="component" value="Unassembled WGS sequence"/>
</dbReference>
<proteinExistence type="predicted"/>